<dbReference type="PANTHER" id="PTHR30413">
    <property type="entry name" value="INNER MEMBRANE TRANSPORT PERMEASE"/>
    <property type="match status" value="1"/>
</dbReference>
<dbReference type="Proteomes" id="UP000185547">
    <property type="component" value="Unassembled WGS sequence"/>
</dbReference>
<keyword evidence="3 9" id="KW-0813">Transport</keyword>
<evidence type="ECO:0000256" key="6">
    <source>
        <dbReference type="ARBA" id="ARBA00022692"/>
    </source>
</evidence>
<evidence type="ECO:0000256" key="4">
    <source>
        <dbReference type="ARBA" id="ARBA00022475"/>
    </source>
</evidence>
<name>A0A9X8WJ17_9CORY</name>
<dbReference type="EMBL" id="FTMH01000019">
    <property type="protein sequence ID" value="SIQ58099.1"/>
    <property type="molecule type" value="Genomic_DNA"/>
</dbReference>
<dbReference type="InterPro" id="IPR013525">
    <property type="entry name" value="ABC2_TM"/>
</dbReference>
<evidence type="ECO:0000313" key="12">
    <source>
        <dbReference type="Proteomes" id="UP000185547"/>
    </source>
</evidence>
<evidence type="ECO:0000256" key="5">
    <source>
        <dbReference type="ARBA" id="ARBA00022519"/>
    </source>
</evidence>
<comment type="caution">
    <text evidence="11">The sequence shown here is derived from an EMBL/GenBank/DDBJ whole genome shotgun (WGS) entry which is preliminary data.</text>
</comment>
<dbReference type="GO" id="GO:0015920">
    <property type="term" value="P:lipopolysaccharide transport"/>
    <property type="evidence" value="ECO:0007669"/>
    <property type="project" value="TreeGrafter"/>
</dbReference>
<sequence>MTKSNGRSQVVVNGREPVTVEVNARDYLRLNARTALHRYLNEIYQWRHFIVSNARSRSLQSGSDMFLGRAWLVLQPLFDVLMYAVIFGLILRISRGIENYIGYLVIGVVFIRFVSRALNTSAGIVQSSKSLMSSFTFPRAAVVISALLRQMIDNFIPALVGVIVAFLFQYPNGPSITVLLIIPLYLMIHIFALGCMLIIARITAFIPDVKPLVTLLNRALFFGSGVFYSLERFDGHATLLAVMRANPVYQFLLAAREVTIYKSVPEANIMISLTCWTFGMLLFGLIFFWRAEERYATVS</sequence>
<comment type="similarity">
    <text evidence="2 9">Belongs to the ABC-2 integral membrane protein family.</text>
</comment>
<dbReference type="GO" id="GO:0140359">
    <property type="term" value="F:ABC-type transporter activity"/>
    <property type="evidence" value="ECO:0007669"/>
    <property type="project" value="InterPro"/>
</dbReference>
<accession>A0A9X8WJ17</accession>
<reference evidence="11 12" key="1">
    <citation type="submission" date="2017-01" db="EMBL/GenBank/DDBJ databases">
        <authorList>
            <person name="Varghese N."/>
            <person name="Submissions S."/>
        </authorList>
    </citation>
    <scope>NUCLEOTIDE SEQUENCE [LARGE SCALE GENOMIC DNA]</scope>
    <source>
        <strain evidence="11 12">DSM 44280</strain>
    </source>
</reference>
<keyword evidence="4 9" id="KW-1003">Cell membrane</keyword>
<dbReference type="AlphaFoldDB" id="A0A9X8WJ17"/>
<feature type="transmembrane region" description="Helical" evidence="9">
    <location>
        <begin position="100"/>
        <end position="118"/>
    </location>
</feature>
<dbReference type="OrthoDB" id="4186295at2"/>
<protein>
    <recommendedName>
        <fullName evidence="9">Transport permease protein</fullName>
    </recommendedName>
</protein>
<feature type="transmembrane region" description="Helical" evidence="9">
    <location>
        <begin position="155"/>
        <end position="172"/>
    </location>
</feature>
<feature type="transmembrane region" description="Helical" evidence="9">
    <location>
        <begin position="178"/>
        <end position="200"/>
    </location>
</feature>
<comment type="subcellular location">
    <subcellularLocation>
        <location evidence="1">Cell inner membrane</location>
        <topology evidence="1">Multi-pass membrane protein</topology>
    </subcellularLocation>
    <subcellularLocation>
        <location evidence="9">Cell membrane</location>
        <topology evidence="9">Multi-pass membrane protein</topology>
    </subcellularLocation>
</comment>
<keyword evidence="12" id="KW-1185">Reference proteome</keyword>
<feature type="domain" description="ABC transmembrane type-2" evidence="10">
    <location>
        <begin position="67"/>
        <end position="291"/>
    </location>
</feature>
<gene>
    <name evidence="11" type="ORF">SAMN05421802_11941</name>
</gene>
<evidence type="ECO:0000256" key="1">
    <source>
        <dbReference type="ARBA" id="ARBA00004429"/>
    </source>
</evidence>
<feature type="transmembrane region" description="Helical" evidence="9">
    <location>
        <begin position="269"/>
        <end position="289"/>
    </location>
</feature>
<keyword evidence="5" id="KW-0997">Cell inner membrane</keyword>
<evidence type="ECO:0000259" key="10">
    <source>
        <dbReference type="PROSITE" id="PS51012"/>
    </source>
</evidence>
<proteinExistence type="inferred from homology"/>
<organism evidence="11 12">
    <name type="scientific">Corynebacterium afermentans</name>
    <dbReference type="NCBI Taxonomy" id="38286"/>
    <lineage>
        <taxon>Bacteria</taxon>
        <taxon>Bacillati</taxon>
        <taxon>Actinomycetota</taxon>
        <taxon>Actinomycetes</taxon>
        <taxon>Mycobacteriales</taxon>
        <taxon>Corynebacteriaceae</taxon>
        <taxon>Corynebacterium</taxon>
    </lineage>
</organism>
<comment type="caution">
    <text evidence="9">Lacks conserved residue(s) required for the propagation of feature annotation.</text>
</comment>
<evidence type="ECO:0000256" key="9">
    <source>
        <dbReference type="RuleBase" id="RU361157"/>
    </source>
</evidence>
<dbReference type="GO" id="GO:0005886">
    <property type="term" value="C:plasma membrane"/>
    <property type="evidence" value="ECO:0007669"/>
    <property type="project" value="UniProtKB-SubCell"/>
</dbReference>
<keyword evidence="8 9" id="KW-0472">Membrane</keyword>
<evidence type="ECO:0000256" key="7">
    <source>
        <dbReference type="ARBA" id="ARBA00022989"/>
    </source>
</evidence>
<dbReference type="PANTHER" id="PTHR30413:SF8">
    <property type="entry name" value="TRANSPORT PERMEASE PROTEIN"/>
    <property type="match status" value="1"/>
</dbReference>
<dbReference type="Pfam" id="PF01061">
    <property type="entry name" value="ABC2_membrane"/>
    <property type="match status" value="1"/>
</dbReference>
<feature type="transmembrane region" description="Helical" evidence="9">
    <location>
        <begin position="70"/>
        <end position="93"/>
    </location>
</feature>
<evidence type="ECO:0000313" key="11">
    <source>
        <dbReference type="EMBL" id="SIQ58099.1"/>
    </source>
</evidence>
<dbReference type="InterPro" id="IPR047817">
    <property type="entry name" value="ABC2_TM_bact-type"/>
</dbReference>
<evidence type="ECO:0000256" key="3">
    <source>
        <dbReference type="ARBA" id="ARBA00022448"/>
    </source>
</evidence>
<evidence type="ECO:0000256" key="2">
    <source>
        <dbReference type="ARBA" id="ARBA00007783"/>
    </source>
</evidence>
<evidence type="ECO:0000256" key="8">
    <source>
        <dbReference type="ARBA" id="ARBA00023136"/>
    </source>
</evidence>
<keyword evidence="6 9" id="KW-0812">Transmembrane</keyword>
<keyword evidence="7 9" id="KW-1133">Transmembrane helix</keyword>
<dbReference type="RefSeq" id="WP_082855691.1">
    <property type="nucleotide sequence ID" value="NZ_FTMH01000019.1"/>
</dbReference>
<dbReference type="PROSITE" id="PS51012">
    <property type="entry name" value="ABC_TM2"/>
    <property type="match status" value="1"/>
</dbReference>